<dbReference type="GO" id="GO:0005829">
    <property type="term" value="C:cytosol"/>
    <property type="evidence" value="ECO:0007669"/>
    <property type="project" value="TreeGrafter"/>
</dbReference>
<comment type="similarity">
    <text evidence="1">Belongs to the WEB family.</text>
</comment>
<comment type="caution">
    <text evidence="5">The sequence shown here is derived from an EMBL/GenBank/DDBJ whole genome shotgun (WGS) entry which is preliminary data.</text>
</comment>
<sequence>MTETLKSQGFDVSETLTSEMRENHTIESEVFDGLEKTGFEMDQKTLVSEYAEEEKKKEMKHCRAEIDTSLPYESVKEAVCLFEGSAIWGPQQRKITESLHVVEELEPSKVEEEAAKLEKELSLKERETLEVLKELESTKRVVDELKLTLEKEESENIEIPDTPIDYTETSQVVREIEVGYTGNPFITDEDFVVDYSVCPSSSPGLILMELEQAKVNLTRTTSDLAGIRGAIESLHKKLEKERISFKKTQERLSLNSAKISSLEEELKQTRMKLQQAKDVENNNRCENPLYLSKEIQKLSAEADQFKQMAEAAKSEVVKAMSEIEQTKTSMRTTEIRWIAAMKMVEAARAAEAAALVEIKALTSSQSPTKDLLEQPDTVTLSYEEYSSLTRKAQEAEEASKKKVQDAMLHIDEANVSKMEILKKVEKAVEEVQTSKKVLEEALTRVEAANQGKLAVEEALRKWRSDHCQKRRNSTKFKNSYPSHHRKDSRTLDLNQFNLANEGCKQTLSIGQILNKKLNLPEDFEMGTEKENKQKVSLAQMLGKQTGPLSPPLSPPRPTEQEETANKQISGKRKKFGLVRFSLLLTKESKKKKKQAPRWRACRGEI</sequence>
<dbReference type="Proteomes" id="UP001202328">
    <property type="component" value="Unassembled WGS sequence"/>
</dbReference>
<feature type="coiled-coil region" evidence="3">
    <location>
        <begin position="114"/>
        <end position="155"/>
    </location>
</feature>
<organism evidence="5 6">
    <name type="scientific">Papaver atlanticum</name>
    <dbReference type="NCBI Taxonomy" id="357466"/>
    <lineage>
        <taxon>Eukaryota</taxon>
        <taxon>Viridiplantae</taxon>
        <taxon>Streptophyta</taxon>
        <taxon>Embryophyta</taxon>
        <taxon>Tracheophyta</taxon>
        <taxon>Spermatophyta</taxon>
        <taxon>Magnoliopsida</taxon>
        <taxon>Ranunculales</taxon>
        <taxon>Papaveraceae</taxon>
        <taxon>Papaveroideae</taxon>
        <taxon>Papaver</taxon>
    </lineage>
</organism>
<dbReference type="AlphaFoldDB" id="A0AAD4SKS2"/>
<evidence type="ECO:0000313" key="6">
    <source>
        <dbReference type="Proteomes" id="UP001202328"/>
    </source>
</evidence>
<dbReference type="GO" id="GO:0009903">
    <property type="term" value="P:chloroplast avoidance movement"/>
    <property type="evidence" value="ECO:0007669"/>
    <property type="project" value="TreeGrafter"/>
</dbReference>
<evidence type="ECO:0008006" key="7">
    <source>
        <dbReference type="Google" id="ProtNLM"/>
    </source>
</evidence>
<evidence type="ECO:0000256" key="3">
    <source>
        <dbReference type="SAM" id="Coils"/>
    </source>
</evidence>
<reference evidence="5" key="1">
    <citation type="submission" date="2022-04" db="EMBL/GenBank/DDBJ databases">
        <title>A functionally conserved STORR gene fusion in Papaver species that diverged 16.8 million years ago.</title>
        <authorList>
            <person name="Catania T."/>
        </authorList>
    </citation>
    <scope>NUCLEOTIDE SEQUENCE</scope>
    <source>
        <strain evidence="5">S-188037</strain>
    </source>
</reference>
<protein>
    <recommendedName>
        <fullName evidence="7">WEB family protein</fullName>
    </recommendedName>
</protein>
<feature type="coiled-coil region" evidence="3">
    <location>
        <begin position="231"/>
        <end position="329"/>
    </location>
</feature>
<name>A0AAD4SKS2_9MAGN</name>
<evidence type="ECO:0000313" key="5">
    <source>
        <dbReference type="EMBL" id="KAI3911331.1"/>
    </source>
</evidence>
<dbReference type="Gene3D" id="1.10.287.1490">
    <property type="match status" value="1"/>
</dbReference>
<dbReference type="PANTHER" id="PTHR32054:SF4">
    <property type="entry name" value="OS07G0677900 PROTEIN"/>
    <property type="match status" value="1"/>
</dbReference>
<accession>A0AAD4SKS2</accession>
<dbReference type="PANTHER" id="PTHR32054">
    <property type="entry name" value="HEAVY CHAIN, PUTATIVE, EXPRESSED-RELATED-RELATED"/>
    <property type="match status" value="1"/>
</dbReference>
<evidence type="ECO:0000256" key="2">
    <source>
        <dbReference type="ARBA" id="ARBA00023054"/>
    </source>
</evidence>
<dbReference type="EMBL" id="JAJJMB010010045">
    <property type="protein sequence ID" value="KAI3911331.1"/>
    <property type="molecule type" value="Genomic_DNA"/>
</dbReference>
<keyword evidence="2 3" id="KW-0175">Coiled coil</keyword>
<feature type="compositionally biased region" description="Pro residues" evidence="4">
    <location>
        <begin position="548"/>
        <end position="557"/>
    </location>
</feature>
<evidence type="ECO:0000256" key="1">
    <source>
        <dbReference type="ARBA" id="ARBA00005485"/>
    </source>
</evidence>
<feature type="coiled-coil region" evidence="3">
    <location>
        <begin position="421"/>
        <end position="448"/>
    </location>
</feature>
<dbReference type="InterPro" id="IPR008545">
    <property type="entry name" value="Web"/>
</dbReference>
<gene>
    <name evidence="5" type="ORF">MKW98_010218</name>
</gene>
<evidence type="ECO:0000256" key="4">
    <source>
        <dbReference type="SAM" id="MobiDB-lite"/>
    </source>
</evidence>
<feature type="region of interest" description="Disordered" evidence="4">
    <location>
        <begin position="543"/>
        <end position="572"/>
    </location>
</feature>
<dbReference type="Pfam" id="PF05701">
    <property type="entry name" value="WEMBL"/>
    <property type="match status" value="2"/>
</dbReference>
<dbReference type="GO" id="GO:0009904">
    <property type="term" value="P:chloroplast accumulation movement"/>
    <property type="evidence" value="ECO:0007669"/>
    <property type="project" value="TreeGrafter"/>
</dbReference>
<proteinExistence type="inferred from homology"/>
<keyword evidence="6" id="KW-1185">Reference proteome</keyword>